<dbReference type="SUPFAM" id="SSF52777">
    <property type="entry name" value="CoA-dependent acyltransferases"/>
    <property type="match status" value="2"/>
</dbReference>
<proteinExistence type="predicted"/>
<comment type="caution">
    <text evidence="2">The sequence shown here is derived from an EMBL/GenBank/DDBJ whole genome shotgun (WGS) entry which is preliminary data.</text>
</comment>
<name>A0ABW8JR72_9GAMM</name>
<reference evidence="2 3" key="1">
    <citation type="submission" date="2020-10" db="EMBL/GenBank/DDBJ databases">
        <title>Phylogeny of dyella-like bacteria.</title>
        <authorList>
            <person name="Fu J."/>
        </authorList>
    </citation>
    <scope>NUCLEOTIDE SEQUENCE [LARGE SCALE GENOMIC DNA]</scope>
    <source>
        <strain evidence="2 3">JP1</strain>
    </source>
</reference>
<dbReference type="PANTHER" id="PTHR45398:SF1">
    <property type="entry name" value="ENZYME, PUTATIVE (JCVI)-RELATED"/>
    <property type="match status" value="1"/>
</dbReference>
<dbReference type="Proteomes" id="UP001620461">
    <property type="component" value="Unassembled WGS sequence"/>
</dbReference>
<feature type="non-terminal residue" evidence="2">
    <location>
        <position position="1"/>
    </location>
</feature>
<dbReference type="InterPro" id="IPR023213">
    <property type="entry name" value="CAT-like_dom_sf"/>
</dbReference>
<accession>A0ABW8JR72</accession>
<keyword evidence="3" id="KW-1185">Reference proteome</keyword>
<feature type="domain" description="Condensation" evidence="1">
    <location>
        <begin position="2"/>
        <end position="299"/>
    </location>
</feature>
<gene>
    <name evidence="2" type="ORF">ISP15_18225</name>
</gene>
<organism evidence="2 3">
    <name type="scientific">Dyella jejuensis</name>
    <dbReference type="NCBI Taxonomy" id="1432009"/>
    <lineage>
        <taxon>Bacteria</taxon>
        <taxon>Pseudomonadati</taxon>
        <taxon>Pseudomonadota</taxon>
        <taxon>Gammaproteobacteria</taxon>
        <taxon>Lysobacterales</taxon>
        <taxon>Rhodanobacteraceae</taxon>
        <taxon>Dyella</taxon>
    </lineage>
</organism>
<dbReference type="Pfam" id="PF00668">
    <property type="entry name" value="Condensation"/>
    <property type="match status" value="1"/>
</dbReference>
<dbReference type="RefSeq" id="WP_404549425.1">
    <property type="nucleotide sequence ID" value="NZ_JADIKJ010000063.1"/>
</dbReference>
<dbReference type="EMBL" id="JADIKJ010000063">
    <property type="protein sequence ID" value="MFK2902270.1"/>
    <property type="molecule type" value="Genomic_DNA"/>
</dbReference>
<evidence type="ECO:0000313" key="2">
    <source>
        <dbReference type="EMBL" id="MFK2902270.1"/>
    </source>
</evidence>
<sequence>GSMQVIRRELLARYKAKATGSDLELPPLAVQYGDYAAWQRQKLESELDTHLDYWTRHLDGVSEHQGLCHDHARGATRLDAVNLGSEAFPASLREGLKRVGNAAGASLFMVCLTAFKILLARCTGQDDVVVGMPVDGRSRRELEPMVGMFVNTLALRSDLSGDPTFSDLLGTVRTHVLEALDHQELPFEKLVDALGLSRSADAVPLIRSLFSVIAEASGNASDEGNDGFEELPGVAAGPAKFDLTVMLVEQGDGLLAEVQYDPNLFERATIERLMQRYRSLLEAIVDRPSARISALPLLS</sequence>
<feature type="non-terminal residue" evidence="2">
    <location>
        <position position="299"/>
    </location>
</feature>
<dbReference type="CDD" id="cd19531">
    <property type="entry name" value="LCL_NRPS-like"/>
    <property type="match status" value="1"/>
</dbReference>
<evidence type="ECO:0000313" key="3">
    <source>
        <dbReference type="Proteomes" id="UP001620461"/>
    </source>
</evidence>
<dbReference type="InterPro" id="IPR001242">
    <property type="entry name" value="Condensation_dom"/>
</dbReference>
<protein>
    <submittedName>
        <fullName evidence="2">Non-ribosomal peptide synthetase</fullName>
    </submittedName>
</protein>
<dbReference type="Gene3D" id="3.30.559.30">
    <property type="entry name" value="Nonribosomal peptide synthetase, condensation domain"/>
    <property type="match status" value="1"/>
</dbReference>
<evidence type="ECO:0000259" key="1">
    <source>
        <dbReference type="Pfam" id="PF00668"/>
    </source>
</evidence>
<dbReference type="Gene3D" id="3.30.559.10">
    <property type="entry name" value="Chloramphenicol acetyltransferase-like domain"/>
    <property type="match status" value="1"/>
</dbReference>
<dbReference type="PANTHER" id="PTHR45398">
    <property type="match status" value="1"/>
</dbReference>